<evidence type="ECO:0000313" key="3">
    <source>
        <dbReference type="Proteomes" id="UP001229421"/>
    </source>
</evidence>
<name>A0AAD8JKJ1_TARER</name>
<dbReference type="Proteomes" id="UP001229421">
    <property type="component" value="Unassembled WGS sequence"/>
</dbReference>
<dbReference type="AlphaFoldDB" id="A0AAD8JKJ1"/>
<proteinExistence type="predicted"/>
<reference evidence="2" key="1">
    <citation type="journal article" date="2023" name="bioRxiv">
        <title>Improved chromosome-level genome assembly for marigold (Tagetes erecta).</title>
        <authorList>
            <person name="Jiang F."/>
            <person name="Yuan L."/>
            <person name="Wang S."/>
            <person name="Wang H."/>
            <person name="Xu D."/>
            <person name="Wang A."/>
            <person name="Fan W."/>
        </authorList>
    </citation>
    <scope>NUCLEOTIDE SEQUENCE</scope>
    <source>
        <strain evidence="2">WSJ</strain>
        <tissue evidence="2">Leaf</tissue>
    </source>
</reference>
<evidence type="ECO:0000256" key="1">
    <source>
        <dbReference type="SAM" id="MobiDB-lite"/>
    </source>
</evidence>
<accession>A0AAD8JKJ1</accession>
<organism evidence="2 3">
    <name type="scientific">Tagetes erecta</name>
    <name type="common">African marigold</name>
    <dbReference type="NCBI Taxonomy" id="13708"/>
    <lineage>
        <taxon>Eukaryota</taxon>
        <taxon>Viridiplantae</taxon>
        <taxon>Streptophyta</taxon>
        <taxon>Embryophyta</taxon>
        <taxon>Tracheophyta</taxon>
        <taxon>Spermatophyta</taxon>
        <taxon>Magnoliopsida</taxon>
        <taxon>eudicotyledons</taxon>
        <taxon>Gunneridae</taxon>
        <taxon>Pentapetalae</taxon>
        <taxon>asterids</taxon>
        <taxon>campanulids</taxon>
        <taxon>Asterales</taxon>
        <taxon>Asteraceae</taxon>
        <taxon>Asteroideae</taxon>
        <taxon>Heliantheae alliance</taxon>
        <taxon>Tageteae</taxon>
        <taxon>Tagetes</taxon>
    </lineage>
</organism>
<keyword evidence="3" id="KW-1185">Reference proteome</keyword>
<comment type="caution">
    <text evidence="2">The sequence shown here is derived from an EMBL/GenBank/DDBJ whole genome shotgun (WGS) entry which is preliminary data.</text>
</comment>
<feature type="region of interest" description="Disordered" evidence="1">
    <location>
        <begin position="34"/>
        <end position="78"/>
    </location>
</feature>
<protein>
    <submittedName>
        <fullName evidence="2">Uncharacterized protein</fullName>
    </submittedName>
</protein>
<sequence length="111" mass="12825">MQYIQCDEPHRELLCCGIHRPEVSHEVSFELQGAAKDSQSWNKKSPKCGPSPNKNSKKEFKRFPKGTIGNENSKMELKRSPKVDQIRIEHSFHTVYDCAINAVEKVNRREI</sequence>
<gene>
    <name evidence="2" type="ORF">QVD17_41481</name>
</gene>
<dbReference type="EMBL" id="JAUHHV010000012">
    <property type="protein sequence ID" value="KAK1406192.1"/>
    <property type="molecule type" value="Genomic_DNA"/>
</dbReference>
<evidence type="ECO:0000313" key="2">
    <source>
        <dbReference type="EMBL" id="KAK1406192.1"/>
    </source>
</evidence>